<protein>
    <recommendedName>
        <fullName evidence="4">Chromosome partition protein Smc</fullName>
    </recommendedName>
</protein>
<evidence type="ECO:0000313" key="2">
    <source>
        <dbReference type="EMBL" id="KDR40840.1"/>
    </source>
</evidence>
<evidence type="ECO:0008006" key="4">
    <source>
        <dbReference type="Google" id="ProtNLM"/>
    </source>
</evidence>
<gene>
    <name evidence="2" type="ORF">BG61_22670</name>
</gene>
<feature type="coiled-coil region" evidence="1">
    <location>
        <begin position="332"/>
        <end position="366"/>
    </location>
</feature>
<feature type="coiled-coil region" evidence="1">
    <location>
        <begin position="273"/>
        <end position="300"/>
    </location>
</feature>
<evidence type="ECO:0000313" key="3">
    <source>
        <dbReference type="Proteomes" id="UP000027466"/>
    </source>
</evidence>
<keyword evidence="1" id="KW-0175">Coiled coil</keyword>
<evidence type="ECO:0000256" key="1">
    <source>
        <dbReference type="SAM" id="Coils"/>
    </source>
</evidence>
<dbReference type="EMBL" id="JFHC01000035">
    <property type="protein sequence ID" value="KDR40840.1"/>
    <property type="molecule type" value="Genomic_DNA"/>
</dbReference>
<reference evidence="2 3" key="1">
    <citation type="submission" date="2014-03" db="EMBL/GenBank/DDBJ databases">
        <title>Draft Genome Sequences of Four Burkholderia Strains.</title>
        <authorList>
            <person name="Liu X.Y."/>
            <person name="Li C.X."/>
            <person name="Xu J.H."/>
        </authorList>
    </citation>
    <scope>NUCLEOTIDE SEQUENCE [LARGE SCALE GENOMIC DNA]</scope>
    <source>
        <strain evidence="2 3">DSM 50014</strain>
    </source>
</reference>
<accession>A0A069PJR4</accession>
<proteinExistence type="predicted"/>
<comment type="caution">
    <text evidence="2">The sequence shown here is derived from an EMBL/GenBank/DDBJ whole genome shotgun (WGS) entry which is preliminary data.</text>
</comment>
<dbReference type="AlphaFoldDB" id="A0A069PJR4"/>
<feature type="coiled-coil region" evidence="1">
    <location>
        <begin position="196"/>
        <end position="244"/>
    </location>
</feature>
<organism evidence="2 3">
    <name type="scientific">Caballeronia glathei</name>
    <dbReference type="NCBI Taxonomy" id="60547"/>
    <lineage>
        <taxon>Bacteria</taxon>
        <taxon>Pseudomonadati</taxon>
        <taxon>Pseudomonadota</taxon>
        <taxon>Betaproteobacteria</taxon>
        <taxon>Burkholderiales</taxon>
        <taxon>Burkholderiaceae</taxon>
        <taxon>Caballeronia</taxon>
    </lineage>
</organism>
<sequence length="424" mass="46839">MQSRKTSNTSLGAVTKESATDLVSEVVPFDPFDEFVIGMRDPNAATRENIAVVARQIFGGGDENKDFIAKLVESMLAVAESRAKIVAEQVILGGTLTQMVVATINHHTQKVGDTFNARRKAVSLALEFTEKSLQIKPSSARCYMRCHAKFGDEHEALRVFNLGELNILAAHEVTHEQITAIMEKKKTSPEMSRKDVDEMLRALQRQEEAIDDRDRQLENVQSLLEDSKVQLDVSERESQHLKEELAANKRHIVEKEKSLADMRELLVERTSGYSAMEKEVSDKSKQVDELTAEVAALRSAKPMVETKEVIVEKLPESLANVTAAVTASLAELGELDAKKSAAADELAALTAQYEAQKAEMEAATKAQRSMDELTEAWADVAGKMAKVQAAVQASREPQIYKPALEALSGMLRKYIEEIEAALKQ</sequence>
<dbReference type="Proteomes" id="UP000027466">
    <property type="component" value="Unassembled WGS sequence"/>
</dbReference>
<dbReference type="RefSeq" id="WP_035941876.1">
    <property type="nucleotide sequence ID" value="NZ_CADFFX010000025.1"/>
</dbReference>
<name>A0A069PJR4_9BURK</name>
<keyword evidence="3" id="KW-1185">Reference proteome</keyword>